<name>A0ABQ8XS92_9EUKA</name>
<accession>A0ABQ8XS92</accession>
<dbReference type="PROSITE" id="PS50235">
    <property type="entry name" value="USP_3"/>
    <property type="match status" value="1"/>
</dbReference>
<dbReference type="CDD" id="cd02257">
    <property type="entry name" value="Peptidase_C19"/>
    <property type="match status" value="1"/>
</dbReference>
<feature type="compositionally biased region" description="Basic and acidic residues" evidence="1">
    <location>
        <begin position="383"/>
        <end position="465"/>
    </location>
</feature>
<organism evidence="3 4">
    <name type="scientific">Anaeramoeba flamelloides</name>
    <dbReference type="NCBI Taxonomy" id="1746091"/>
    <lineage>
        <taxon>Eukaryota</taxon>
        <taxon>Metamonada</taxon>
        <taxon>Anaeramoebidae</taxon>
        <taxon>Anaeramoeba</taxon>
    </lineage>
</organism>
<reference evidence="3" key="1">
    <citation type="submission" date="2022-08" db="EMBL/GenBank/DDBJ databases">
        <title>Novel sulfate-reducing endosymbionts in the free-living metamonad Anaeramoeba.</title>
        <authorList>
            <person name="Jerlstrom-Hultqvist J."/>
            <person name="Cepicka I."/>
            <person name="Gallot-Lavallee L."/>
            <person name="Salas-Leiva D."/>
            <person name="Curtis B.A."/>
            <person name="Zahonova K."/>
            <person name="Pipaliya S."/>
            <person name="Dacks J."/>
            <person name="Roger A.J."/>
        </authorList>
    </citation>
    <scope>NUCLEOTIDE SEQUENCE</scope>
    <source>
        <strain evidence="3">Schooner1</strain>
    </source>
</reference>
<protein>
    <submittedName>
        <fullName evidence="3">Chascon</fullName>
    </submittedName>
</protein>
<feature type="compositionally biased region" description="Acidic residues" evidence="1">
    <location>
        <begin position="140"/>
        <end position="149"/>
    </location>
</feature>
<dbReference type="Gene3D" id="3.90.70.10">
    <property type="entry name" value="Cysteine proteinases"/>
    <property type="match status" value="2"/>
</dbReference>
<dbReference type="SUPFAM" id="SSF54001">
    <property type="entry name" value="Cysteine proteinases"/>
    <property type="match status" value="1"/>
</dbReference>
<evidence type="ECO:0000313" key="3">
    <source>
        <dbReference type="EMBL" id="KAJ6234239.1"/>
    </source>
</evidence>
<dbReference type="EMBL" id="JAOAOG010000271">
    <property type="protein sequence ID" value="KAJ6234239.1"/>
    <property type="molecule type" value="Genomic_DNA"/>
</dbReference>
<comment type="caution">
    <text evidence="3">The sequence shown here is derived from an EMBL/GenBank/DDBJ whole genome shotgun (WGS) entry which is preliminary data.</text>
</comment>
<dbReference type="InterPro" id="IPR038765">
    <property type="entry name" value="Papain-like_cys_pep_sf"/>
</dbReference>
<feature type="region of interest" description="Disordered" evidence="1">
    <location>
        <begin position="132"/>
        <end position="154"/>
    </location>
</feature>
<dbReference type="InterPro" id="IPR028889">
    <property type="entry name" value="USP"/>
</dbReference>
<feature type="compositionally biased region" description="Basic and acidic residues" evidence="1">
    <location>
        <begin position="475"/>
        <end position="484"/>
    </location>
</feature>
<proteinExistence type="predicted"/>
<keyword evidence="4" id="KW-1185">Reference proteome</keyword>
<feature type="region of interest" description="Disordered" evidence="1">
    <location>
        <begin position="383"/>
        <end position="501"/>
    </location>
</feature>
<evidence type="ECO:0000313" key="4">
    <source>
        <dbReference type="Proteomes" id="UP001150062"/>
    </source>
</evidence>
<sequence>MTEITLTEEITNKLDLNSSIGVVPLQGHNIPSYFKNVLFSVLHCEGILEYFLDKNTILNCVDEYSGEIRKNFASAFLDFFDAFWLDEHDSLNCLDLFRTLEKQKSKEINSDDSKSFLVWLINYLGSQFKTMREENRNENENENENENNNEQEKNNYQLSKENFKEYSSKLNSFVTLAFLTQIKEDLTCKFCNKTKNSFQFLPMINLQIPKFSKLDFRIIIIYDDETMFPMEHLFQFSKFPTYSEFINKISKQANLSENEIFLFEIAKSRIYREIKCDKDFSTVNSADKFLLIEHKQEKKNLKKEKNQQKYSFIQIINADRAKFKNIFKEKKIINSYFFLPFQIKKRLGFIPYQKIEDLIMKKIHLFILKEKIMELKKNHEMETKSVNDNKIGKGEKKEKEKEKGKEAERGKGKENEQGQEKENEQGQEKGKGKEMGQEKEKEKEKEQEKEKEKEKGNKREREKEKNKNKKRGRERGKEKERGKENTNTNTNKNFNEKEKENTTKIEIENKKEIKNQFVKKEAKKKESYTIKLLKRKILDEEKVFQTNNMFPLFQIVTMGANTNLIQKIHNRKEKILIDENTILGIRWNPLLFFNKDPAINFEKDVPRIVKNYSLQDEKNNNSISLKECLNNFKNPNKIIKETGFCDYCNHDRKLKSKIEIYKLPQTLIFSTNEISKNSSKKLKIPRKISLANILKTPDSNSNLQPYKYTLTSLIIQKKNSLNKLYQLNINNGEWYKYSKDRITKIKRLKTIFNKNTKPNILFYQKQNNDKLKSINDIIKQDFTKFRGELLSEKITLKNQIISNPSLFIKKKEDELNDNNNNNNNNNNNINFNIELEEDFNEIEIDIETD</sequence>
<evidence type="ECO:0000259" key="2">
    <source>
        <dbReference type="PROSITE" id="PS50235"/>
    </source>
</evidence>
<evidence type="ECO:0000256" key="1">
    <source>
        <dbReference type="SAM" id="MobiDB-lite"/>
    </source>
</evidence>
<dbReference type="Proteomes" id="UP001150062">
    <property type="component" value="Unassembled WGS sequence"/>
</dbReference>
<gene>
    <name evidence="3" type="ORF">M0813_04042</name>
</gene>
<feature type="domain" description="USP" evidence="2">
    <location>
        <begin position="23"/>
        <end position="766"/>
    </location>
</feature>